<accession>A0A2T4YVE9</accession>
<sequence length="182" mass="18978">MHIGSGAAPITLSLRAGIAMLAMAVSGCSAGDDSQQTAAVTNFTPPATRTPTPVAGQAQTTPLTAYVGKYPHDAVDGVDFFDRTEVAGGLLAVVDDARLRLLIRGRSGPQTPIFQRGRRIASWGCEAHNCGDHNWMVAIDPAGGTAQACYHDAGTMRDQSRWYADGAPVLRPGACPSEGNDA</sequence>
<protein>
    <recommendedName>
        <fullName evidence="4">Lipoprotein</fullName>
    </recommendedName>
</protein>
<organism evidence="2 3">
    <name type="scientific">Sphingomonas aerolata</name>
    <dbReference type="NCBI Taxonomy" id="185951"/>
    <lineage>
        <taxon>Bacteria</taxon>
        <taxon>Pseudomonadati</taxon>
        <taxon>Pseudomonadota</taxon>
        <taxon>Alphaproteobacteria</taxon>
        <taxon>Sphingomonadales</taxon>
        <taxon>Sphingomonadaceae</taxon>
        <taxon>Sphingomonas</taxon>
    </lineage>
</organism>
<keyword evidence="3" id="KW-1185">Reference proteome</keyword>
<comment type="caution">
    <text evidence="2">The sequence shown here is derived from an EMBL/GenBank/DDBJ whole genome shotgun (WGS) entry which is preliminary data.</text>
</comment>
<proteinExistence type="predicted"/>
<dbReference type="EMBL" id="PZZN01000001">
    <property type="protein sequence ID" value="PTM47782.1"/>
    <property type="molecule type" value="Genomic_DNA"/>
</dbReference>
<dbReference type="AlphaFoldDB" id="A0A2T4YVE9"/>
<evidence type="ECO:0000313" key="2">
    <source>
        <dbReference type="EMBL" id="PTM47782.1"/>
    </source>
</evidence>
<keyword evidence="1" id="KW-0732">Signal</keyword>
<dbReference type="Proteomes" id="UP000240996">
    <property type="component" value="Unassembled WGS sequence"/>
</dbReference>
<feature type="chain" id="PRO_5015506308" description="Lipoprotein" evidence="1">
    <location>
        <begin position="25"/>
        <end position="182"/>
    </location>
</feature>
<reference evidence="2 3" key="1">
    <citation type="submission" date="2018-04" db="EMBL/GenBank/DDBJ databases">
        <title>Genomic Encyclopedia of Type Strains, Phase III (KMG-III): the genomes of soil and plant-associated and newly described type strains.</title>
        <authorList>
            <person name="Whitman W."/>
        </authorList>
    </citation>
    <scope>NUCLEOTIDE SEQUENCE [LARGE SCALE GENOMIC DNA]</scope>
    <source>
        <strain evidence="2 3">NW12</strain>
    </source>
</reference>
<evidence type="ECO:0000313" key="3">
    <source>
        <dbReference type="Proteomes" id="UP000240996"/>
    </source>
</evidence>
<evidence type="ECO:0000256" key="1">
    <source>
        <dbReference type="SAM" id="SignalP"/>
    </source>
</evidence>
<feature type="signal peptide" evidence="1">
    <location>
        <begin position="1"/>
        <end position="24"/>
    </location>
</feature>
<name>A0A2T4YVE9_9SPHN</name>
<evidence type="ECO:0008006" key="4">
    <source>
        <dbReference type="Google" id="ProtNLM"/>
    </source>
</evidence>
<gene>
    <name evidence="2" type="ORF">C8J24_1184</name>
</gene>